<proteinExistence type="predicted"/>
<dbReference type="RefSeq" id="WP_226765580.1">
    <property type="nucleotide sequence ID" value="NZ_BAAAEO010000001.1"/>
</dbReference>
<comment type="caution">
    <text evidence="1">The sequence shown here is derived from an EMBL/GenBank/DDBJ whole genome shotgun (WGS) entry which is preliminary data.</text>
</comment>
<gene>
    <name evidence="1" type="ORF">GCM10009098_05420</name>
</gene>
<evidence type="ECO:0000313" key="2">
    <source>
        <dbReference type="Proteomes" id="UP001501169"/>
    </source>
</evidence>
<accession>A0ABP3NBQ4</accession>
<dbReference type="Proteomes" id="UP001501169">
    <property type="component" value="Unassembled WGS sequence"/>
</dbReference>
<reference evidence="2" key="1">
    <citation type="journal article" date="2019" name="Int. J. Syst. Evol. Microbiol.">
        <title>The Global Catalogue of Microorganisms (GCM) 10K type strain sequencing project: providing services to taxonomists for standard genome sequencing and annotation.</title>
        <authorList>
            <consortium name="The Broad Institute Genomics Platform"/>
            <consortium name="The Broad Institute Genome Sequencing Center for Infectious Disease"/>
            <person name="Wu L."/>
            <person name="Ma J."/>
        </authorList>
    </citation>
    <scope>NUCLEOTIDE SEQUENCE [LARGE SCALE GENOMIC DNA]</scope>
    <source>
        <strain evidence="2">JCM 14331</strain>
    </source>
</reference>
<protein>
    <recommendedName>
        <fullName evidence="3">CdiI immunity protein domain-containing protein</fullName>
    </recommendedName>
</protein>
<dbReference type="EMBL" id="BAAAEO010000001">
    <property type="protein sequence ID" value="GAA0540761.1"/>
    <property type="molecule type" value="Genomic_DNA"/>
</dbReference>
<keyword evidence="2" id="KW-1185">Reference proteome</keyword>
<name>A0ABP3NBQ4_9GAMM</name>
<sequence>MNRKLKFREEFPILVYLLESWYDRDTWLEFKTDFEIWEAAFESAQPRGIEAAIEETSSMLKRAEDDIHDFVQCFAENNRHESACNSKIWLQNFHNWLLIRAGSNA</sequence>
<evidence type="ECO:0008006" key="3">
    <source>
        <dbReference type="Google" id="ProtNLM"/>
    </source>
</evidence>
<evidence type="ECO:0000313" key="1">
    <source>
        <dbReference type="EMBL" id="GAA0540761.1"/>
    </source>
</evidence>
<organism evidence="1 2">
    <name type="scientific">Rheinheimera aquimaris</name>
    <dbReference type="NCBI Taxonomy" id="412437"/>
    <lineage>
        <taxon>Bacteria</taxon>
        <taxon>Pseudomonadati</taxon>
        <taxon>Pseudomonadota</taxon>
        <taxon>Gammaproteobacteria</taxon>
        <taxon>Chromatiales</taxon>
        <taxon>Chromatiaceae</taxon>
        <taxon>Rheinheimera</taxon>
    </lineage>
</organism>